<feature type="region of interest" description="Disordered" evidence="5">
    <location>
        <begin position="410"/>
        <end position="644"/>
    </location>
</feature>
<evidence type="ECO:0000259" key="6">
    <source>
        <dbReference type="Pfam" id="PF16755"/>
    </source>
</evidence>
<feature type="compositionally biased region" description="Polar residues" evidence="5">
    <location>
        <begin position="511"/>
        <end position="520"/>
    </location>
</feature>
<protein>
    <recommendedName>
        <fullName evidence="6">Nucleoporin Nup159/Nup146 N-terminal domain-containing protein</fullName>
    </recommendedName>
</protein>
<evidence type="ECO:0000256" key="4">
    <source>
        <dbReference type="SAM" id="Coils"/>
    </source>
</evidence>
<dbReference type="SUPFAM" id="SSF117289">
    <property type="entry name" value="Nucleoporin domain"/>
    <property type="match status" value="1"/>
</dbReference>
<feature type="compositionally biased region" description="Polar residues" evidence="5">
    <location>
        <begin position="742"/>
        <end position="775"/>
    </location>
</feature>
<feature type="compositionally biased region" description="Basic and acidic residues" evidence="5">
    <location>
        <begin position="824"/>
        <end position="859"/>
    </location>
</feature>
<dbReference type="InterPro" id="IPR015943">
    <property type="entry name" value="WD40/YVTN_repeat-like_dom_sf"/>
</dbReference>
<evidence type="ECO:0000256" key="2">
    <source>
        <dbReference type="ARBA" id="ARBA00022448"/>
    </source>
</evidence>
<evidence type="ECO:0000313" key="8">
    <source>
        <dbReference type="Proteomes" id="UP000187013"/>
    </source>
</evidence>
<keyword evidence="4" id="KW-0175">Coiled coil</keyword>
<feature type="compositionally biased region" description="Polar residues" evidence="5">
    <location>
        <begin position="1091"/>
        <end position="1101"/>
    </location>
</feature>
<feature type="compositionally biased region" description="Polar residues" evidence="5">
    <location>
        <begin position="789"/>
        <end position="801"/>
    </location>
</feature>
<dbReference type="InterPro" id="IPR039462">
    <property type="entry name" value="Nup159/Nup146_N"/>
</dbReference>
<feature type="coiled-coil region" evidence="4">
    <location>
        <begin position="1342"/>
        <end position="1369"/>
    </location>
</feature>
<feature type="compositionally biased region" description="Polar residues" evidence="5">
    <location>
        <begin position="916"/>
        <end position="939"/>
    </location>
</feature>
<feature type="region of interest" description="Disordered" evidence="5">
    <location>
        <begin position="660"/>
        <end position="1047"/>
    </location>
</feature>
<feature type="compositionally biased region" description="Basic and acidic residues" evidence="5">
    <location>
        <begin position="1035"/>
        <end position="1047"/>
    </location>
</feature>
<feature type="compositionally biased region" description="Low complexity" evidence="5">
    <location>
        <begin position="537"/>
        <end position="553"/>
    </location>
</feature>
<reference evidence="7 8" key="1">
    <citation type="submission" date="2016-08" db="EMBL/GenBank/DDBJ databases">
        <title>Draft genome sequence of allopolyploid Zygosaccharomyces rouxii.</title>
        <authorList>
            <person name="Watanabe J."/>
            <person name="Uehara K."/>
            <person name="Mogi Y."/>
            <person name="Tsukioka Y."/>
        </authorList>
    </citation>
    <scope>NUCLEOTIDE SEQUENCE [LARGE SCALE GENOMIC DNA]</scope>
    <source>
        <strain evidence="7 8">NBRC 110957</strain>
    </source>
</reference>
<feature type="region of interest" description="Disordered" evidence="5">
    <location>
        <begin position="1059"/>
        <end position="1101"/>
    </location>
</feature>
<dbReference type="Pfam" id="PF16755">
    <property type="entry name" value="Beta-prop_NUP159_NUP214"/>
    <property type="match status" value="1"/>
</dbReference>
<keyword evidence="2" id="KW-0813">Transport</keyword>
<feature type="compositionally biased region" description="Basic and acidic residues" evidence="5">
    <location>
        <begin position="1014"/>
        <end position="1024"/>
    </location>
</feature>
<dbReference type="EMBL" id="BDGX01000052">
    <property type="protein sequence ID" value="GAV56045.1"/>
    <property type="molecule type" value="Genomic_DNA"/>
</dbReference>
<feature type="compositionally biased region" description="Polar residues" evidence="5">
    <location>
        <begin position="665"/>
        <end position="690"/>
    </location>
</feature>
<feature type="compositionally biased region" description="Polar residues" evidence="5">
    <location>
        <begin position="892"/>
        <end position="908"/>
    </location>
</feature>
<sequence>MSCIGSEVETLTSEDFGFKKLGQATILPSYDEKLPFACLQNLDISNHRSLYVACSGNKIVIGELQQLRDHIQNDAKSETSFKWEKEVDDVMAVKLIRDKKLVYVNKQSQVYELDLNKLGEPIETFKFDCDLVYVKFWRNSVLLALDSNGQLRGLHLAQRQLVPLLENVAAFDLLQDKLYAFLKSFSVEVYELQSWNQLAKSTEFDTPPELLDEIREEYLPISITALTSQEYQLVFGIPVSAEEEDVSYDHRIFVVKKEDDKMTFQESFDITPAFGSVLRYPVYYEERLSNLMNDIPQINILASSCSSEITIWDSDNVVQPLQDSERAVLPISKVTDNDTNPVGIALDVVTKGAVAQPCPGVDSVDKLPLIYVLNNEGSLQIIGFYHATAIKEGKFDVNALKQSIIAQETVEEVASKEPETKAEPKEQENPVNSHGGLNLGSEENKTESKPLFGGLGQTESSTANSQNSGSSNESSFGKPSFGQPLFGQSPFGKPASDQSPFRQSAFGKPSFGTSSESSPPTFGKPSFGATTDSSTPAFGQSAFGKSGFGAFSGNEPESGKPSESAFGKPAFGQPSFGQPSFGQPSFGQPSFGQPSFGQPSFGQPSFGQPSFGQPSFGQPSFGQPSFGSTTNGQDSGSSAFGKPSFGSNSNAVFGAFASPKEKSPFETSSLNTSGSSFGNFAKGQSKSESPFANLVKKENNDNKSLFGVEKKDGNILGKPKPEIKTETPTSSSPPAEAKLSFSRPSTGANAKTVTTPEKPTFGHSTLGSISSNKRQSPFAALAKDENLPVFTSPSYGASTTRPHFVHSSAAPSSPSKQKFSPLGQKEDKKEEEDKNVKDVKKSGGSSVEEKTSVEKKSTPDNDDDLSDSTVEQTPARSESSISSLTAKIKESATLSSNDLKSPSITQQPKPKKGQSPFAQYTNDLNKPSSTGFTFTQVPNLNKEKEDSNSGFKLQISAKDNKKTESQTPESSENEENLPEESKNSGETARKDLVSSHPDQKDELGGTDANQSKISEAKNESDKTDSSSPTTLSGVSREESYDTLDDFTRGELENAGISAGLAAERRKAQPKTIESAATVNTEDSSDDHERNVQIQSSPPVLVNNSTQVEKAASGDANCQTNPIELSDFNIQAFENENAYLGEQYRPKPMPEYFSGTSVTNIKYSSQDPILNSIERTYHYVSAELSVLMENISGLDRFFQDQCLKHPVKMNESSITNMYQWRIPDASKLQTILDEKNKPMKELYGEVESTRSKVSGLTEKSVESLQHKLVVIRDEYSNLEKLNHEFQKGFGELRYHQLDKQSVLRTKMFKTSETIQHVEELLQILKLYTVQGKQMESNSYVVKLAREAGDRENLLHEIARLREDIRNLNLKDERALEPKESSVAVTSGIQSIEVVQVGLMLNTKRQLGEMLKRRKNVET</sequence>
<comment type="subcellular location">
    <subcellularLocation>
        <location evidence="1">Nucleus</location>
    </subcellularLocation>
</comment>
<feature type="compositionally biased region" description="Low complexity" evidence="5">
    <location>
        <begin position="460"/>
        <end position="475"/>
    </location>
</feature>
<gene>
    <name evidence="7" type="ORF">ZYGR_0AZ02170</name>
</gene>
<comment type="caution">
    <text evidence="7">The sequence shown here is derived from an EMBL/GenBank/DDBJ whole genome shotgun (WGS) entry which is preliminary data.</text>
</comment>
<organism evidence="7 8">
    <name type="scientific">Zygosaccharomyces rouxii</name>
    <dbReference type="NCBI Taxonomy" id="4956"/>
    <lineage>
        <taxon>Eukaryota</taxon>
        <taxon>Fungi</taxon>
        <taxon>Dikarya</taxon>
        <taxon>Ascomycota</taxon>
        <taxon>Saccharomycotina</taxon>
        <taxon>Saccharomycetes</taxon>
        <taxon>Saccharomycetales</taxon>
        <taxon>Saccharomycetaceae</taxon>
        <taxon>Zygosaccharomyces</taxon>
    </lineage>
</organism>
<evidence type="ECO:0000256" key="1">
    <source>
        <dbReference type="ARBA" id="ARBA00004123"/>
    </source>
</evidence>
<dbReference type="Gene3D" id="2.130.10.10">
    <property type="entry name" value="YVTN repeat-like/Quinoprotein amine dehydrogenase"/>
    <property type="match status" value="1"/>
</dbReference>
<dbReference type="GO" id="GO:0005634">
    <property type="term" value="C:nucleus"/>
    <property type="evidence" value="ECO:0007669"/>
    <property type="project" value="UniProtKB-SubCell"/>
</dbReference>
<dbReference type="Proteomes" id="UP000187013">
    <property type="component" value="Unassembled WGS sequence"/>
</dbReference>
<feature type="compositionally biased region" description="Polar residues" evidence="5">
    <location>
        <begin position="867"/>
        <end position="885"/>
    </location>
</feature>
<feature type="domain" description="Nucleoporin Nup159/Nup146 N-terminal" evidence="6">
    <location>
        <begin position="35"/>
        <end position="379"/>
    </location>
</feature>
<evidence type="ECO:0000256" key="3">
    <source>
        <dbReference type="ARBA" id="ARBA00023242"/>
    </source>
</evidence>
<feature type="compositionally biased region" description="Basic and acidic residues" evidence="5">
    <location>
        <begin position="413"/>
        <end position="428"/>
    </location>
</feature>
<accession>A0A1Q3AK70</accession>
<name>A0A1Q3AK70_ZYGRO</name>
<feature type="compositionally biased region" description="Basic and acidic residues" evidence="5">
    <location>
        <begin position="979"/>
        <end position="1003"/>
    </location>
</feature>
<proteinExistence type="predicted"/>
<evidence type="ECO:0000256" key="5">
    <source>
        <dbReference type="SAM" id="MobiDB-lite"/>
    </source>
</evidence>
<evidence type="ECO:0000313" key="7">
    <source>
        <dbReference type="EMBL" id="GAV56045.1"/>
    </source>
</evidence>
<dbReference type="OrthoDB" id="248320at2759"/>
<feature type="compositionally biased region" description="Basic and acidic residues" evidence="5">
    <location>
        <begin position="708"/>
        <end position="725"/>
    </location>
</feature>
<feature type="compositionally biased region" description="Polar residues" evidence="5">
    <location>
        <begin position="575"/>
        <end position="638"/>
    </location>
</feature>
<keyword evidence="3" id="KW-0539">Nucleus</keyword>